<evidence type="ECO:0000313" key="3">
    <source>
        <dbReference type="EMBL" id="MQP11114.1"/>
    </source>
</evidence>
<proteinExistence type="predicted"/>
<name>A0A6A7W9E0_9BACT</name>
<dbReference type="InterPro" id="IPR057727">
    <property type="entry name" value="WCX_dom"/>
</dbReference>
<evidence type="ECO:0000259" key="2">
    <source>
        <dbReference type="Pfam" id="PF25583"/>
    </source>
</evidence>
<protein>
    <submittedName>
        <fullName evidence="3">WYL domain-containing protein</fullName>
    </submittedName>
</protein>
<gene>
    <name evidence="3" type="ORF">F7D20_03865</name>
</gene>
<dbReference type="InterPro" id="IPR051534">
    <property type="entry name" value="CBASS_pafABC_assoc_protein"/>
</dbReference>
<reference evidence="3 4" key="1">
    <citation type="submission" date="2019-09" db="EMBL/GenBank/DDBJ databases">
        <title>Distinct polysaccharide growth profiles of human intestinal Prevotella copri isolates.</title>
        <authorList>
            <person name="Fehlner-Peach H."/>
            <person name="Magnabosco C."/>
            <person name="Raghavan V."/>
            <person name="Scher J.U."/>
            <person name="Tett A."/>
            <person name="Cox L.M."/>
            <person name="Gottsegen C."/>
            <person name="Watters A."/>
            <person name="Wiltshire- Gordon J.D."/>
            <person name="Segata N."/>
            <person name="Bonneau R."/>
            <person name="Littman D.R."/>
        </authorList>
    </citation>
    <scope>NUCLEOTIDE SEQUENCE [LARGE SCALE GENOMIC DNA]</scope>
    <source>
        <strain evidence="4">iAQ1173</strain>
    </source>
</reference>
<dbReference type="EMBL" id="VZAD01000035">
    <property type="protein sequence ID" value="MQP11114.1"/>
    <property type="molecule type" value="Genomic_DNA"/>
</dbReference>
<feature type="domain" description="WYL" evidence="1">
    <location>
        <begin position="155"/>
        <end position="222"/>
    </location>
</feature>
<accession>A0A6A7W9E0</accession>
<keyword evidence="4" id="KW-1185">Reference proteome</keyword>
<dbReference type="AlphaFoldDB" id="A0A6A7W9E0"/>
<sequence length="343" mass="40619">MPTNKNAQLRYKILDRCFSNFKHKYTIDELVDEVNESLSDLTGQDISLRQIRDDIKYMRDRVSYNAPIKAYPFGSGRQCYYRYEDPNFSIFDNELSAEELNDLRSTIEMLGKFRGSPANAWLEEVISNLEYRFNIKPNTENLIAFENNEQLKGLEYLSDIIDMTIHHQPVNIHYCSFKGKEQDAIIHPYYVKQYNNRWFVLGYNEKYQSLSIYALDRIQSLKKADITFQKNENINFMAYFDDIIGVTLLDEKTPKETFVLRFEVNRFPYVLSKPLHSSQEVVNMDNHVISIKVKPNNELRQLIFSFIPDIEVISPAWFREEIKQKIEDNLKKYLAVRNDCTDR</sequence>
<dbReference type="PANTHER" id="PTHR34580:SF9">
    <property type="entry name" value="SLL5097 PROTEIN"/>
    <property type="match status" value="1"/>
</dbReference>
<dbReference type="RefSeq" id="WP_158462919.1">
    <property type="nucleotide sequence ID" value="NZ_VZAD01000035.1"/>
</dbReference>
<evidence type="ECO:0000259" key="1">
    <source>
        <dbReference type="Pfam" id="PF13280"/>
    </source>
</evidence>
<organism evidence="3 4">
    <name type="scientific">Segatella copri</name>
    <dbReference type="NCBI Taxonomy" id="165179"/>
    <lineage>
        <taxon>Bacteria</taxon>
        <taxon>Pseudomonadati</taxon>
        <taxon>Bacteroidota</taxon>
        <taxon>Bacteroidia</taxon>
        <taxon>Bacteroidales</taxon>
        <taxon>Prevotellaceae</taxon>
        <taxon>Segatella</taxon>
    </lineage>
</organism>
<dbReference type="OrthoDB" id="43316at2"/>
<dbReference type="Pfam" id="PF13280">
    <property type="entry name" value="WYL"/>
    <property type="match status" value="1"/>
</dbReference>
<dbReference type="Pfam" id="PF25583">
    <property type="entry name" value="WCX"/>
    <property type="match status" value="1"/>
</dbReference>
<evidence type="ECO:0000313" key="4">
    <source>
        <dbReference type="Proteomes" id="UP000384372"/>
    </source>
</evidence>
<feature type="domain" description="WCX" evidence="2">
    <location>
        <begin position="255"/>
        <end position="327"/>
    </location>
</feature>
<dbReference type="PANTHER" id="PTHR34580">
    <property type="match status" value="1"/>
</dbReference>
<dbReference type="Proteomes" id="UP000384372">
    <property type="component" value="Unassembled WGS sequence"/>
</dbReference>
<dbReference type="InterPro" id="IPR026881">
    <property type="entry name" value="WYL_dom"/>
</dbReference>
<comment type="caution">
    <text evidence="3">The sequence shown here is derived from an EMBL/GenBank/DDBJ whole genome shotgun (WGS) entry which is preliminary data.</text>
</comment>
<dbReference type="PROSITE" id="PS52050">
    <property type="entry name" value="WYL"/>
    <property type="match status" value="1"/>
</dbReference>